<evidence type="ECO:0008006" key="4">
    <source>
        <dbReference type="Google" id="ProtNLM"/>
    </source>
</evidence>
<feature type="transmembrane region" description="Helical" evidence="1">
    <location>
        <begin position="65"/>
        <end position="85"/>
    </location>
</feature>
<organism evidence="2 3">
    <name type="scientific">Dethiosulfovibrio marinus</name>
    <dbReference type="NCBI Taxonomy" id="133532"/>
    <lineage>
        <taxon>Bacteria</taxon>
        <taxon>Thermotogati</taxon>
        <taxon>Synergistota</taxon>
        <taxon>Synergistia</taxon>
        <taxon>Synergistales</taxon>
        <taxon>Dethiosulfovibrionaceae</taxon>
        <taxon>Dethiosulfovibrio</taxon>
    </lineage>
</organism>
<proteinExistence type="predicted"/>
<feature type="transmembrane region" description="Helical" evidence="1">
    <location>
        <begin position="106"/>
        <end position="130"/>
    </location>
</feature>
<accession>A0ABS9EQH9</accession>
<name>A0ABS9EQH9_9BACT</name>
<keyword evidence="1" id="KW-0472">Membrane</keyword>
<keyword evidence="1" id="KW-0812">Transmembrane</keyword>
<keyword evidence="3" id="KW-1185">Reference proteome</keyword>
<comment type="caution">
    <text evidence="2">The sequence shown here is derived from an EMBL/GenBank/DDBJ whole genome shotgun (WGS) entry which is preliminary data.</text>
</comment>
<sequence>MILMFLGPVIMTAAVSALVTAIGLKLACRGMFGVAPSYGNAWLAAFAGAVAASVLTPMLGSVLHMWFGGFLGFGLVAFFVQAAVFKGILRLPGGRGLSFGESCLASLLAVLILMVLSFLLRAILGISFLAGGACFL</sequence>
<keyword evidence="1" id="KW-1133">Transmembrane helix</keyword>
<dbReference type="Proteomes" id="UP001200430">
    <property type="component" value="Unassembled WGS sequence"/>
</dbReference>
<dbReference type="RefSeq" id="WP_236098919.1">
    <property type="nucleotide sequence ID" value="NZ_JAKGUD010000004.1"/>
</dbReference>
<feature type="transmembrane region" description="Helical" evidence="1">
    <location>
        <begin position="40"/>
        <end position="59"/>
    </location>
</feature>
<evidence type="ECO:0000313" key="3">
    <source>
        <dbReference type="Proteomes" id="UP001200430"/>
    </source>
</evidence>
<evidence type="ECO:0000256" key="1">
    <source>
        <dbReference type="SAM" id="Phobius"/>
    </source>
</evidence>
<evidence type="ECO:0000313" key="2">
    <source>
        <dbReference type="EMBL" id="MCF4142160.1"/>
    </source>
</evidence>
<feature type="transmembrane region" description="Helical" evidence="1">
    <location>
        <begin position="6"/>
        <end position="28"/>
    </location>
</feature>
<protein>
    <recommendedName>
        <fullName evidence="4">DUF456 domain-containing protein</fullName>
    </recommendedName>
</protein>
<gene>
    <name evidence="2" type="ORF">L2W38_04975</name>
</gene>
<dbReference type="EMBL" id="JAKGUD010000004">
    <property type="protein sequence ID" value="MCF4142160.1"/>
    <property type="molecule type" value="Genomic_DNA"/>
</dbReference>
<reference evidence="2 3" key="1">
    <citation type="submission" date="2022-01" db="EMBL/GenBank/DDBJ databases">
        <title>Dethiosulfovibrio faecalis sp. nov., a novel proteolytic, non-sulfur-reducing bacterium isolated from a marine aquaculture solid waste bioreactor.</title>
        <authorList>
            <person name="Grabowski S."/>
            <person name="Apolinario E."/>
            <person name="Schneider N."/>
            <person name="Marshall C.W."/>
            <person name="Sowers K.R."/>
        </authorList>
    </citation>
    <scope>NUCLEOTIDE SEQUENCE [LARGE SCALE GENOMIC DNA]</scope>
    <source>
        <strain evidence="2 3">DSM 12537</strain>
    </source>
</reference>